<keyword evidence="2 4" id="KW-0324">Glycolysis</keyword>
<dbReference type="GO" id="GO:0048029">
    <property type="term" value="F:monosaccharide binding"/>
    <property type="evidence" value="ECO:0007669"/>
    <property type="project" value="TreeGrafter"/>
</dbReference>
<organism evidence="5 6">
    <name type="scientific">candidate division WWE3 bacterium GW2011_GWB1_41_6</name>
    <dbReference type="NCBI Taxonomy" id="1619112"/>
    <lineage>
        <taxon>Bacteria</taxon>
        <taxon>Katanobacteria</taxon>
    </lineage>
</organism>
<dbReference type="GO" id="GO:0051156">
    <property type="term" value="P:glucose 6-phosphate metabolic process"/>
    <property type="evidence" value="ECO:0007669"/>
    <property type="project" value="TreeGrafter"/>
</dbReference>
<dbReference type="PROSITE" id="PS51463">
    <property type="entry name" value="P_GLUCOSE_ISOMERASE_3"/>
    <property type="match status" value="1"/>
</dbReference>
<name>A0A0G0ZUG7_UNCKA</name>
<dbReference type="Proteomes" id="UP000034163">
    <property type="component" value="Unassembled WGS sequence"/>
</dbReference>
<dbReference type="UniPathway" id="UPA00109">
    <property type="reaction ID" value="UER00181"/>
</dbReference>
<sequence length="400" mass="45258">MKLLYKTAHFTDQSIKKMSGVLEEYIAFLQDVARKNSYNQPESFINVPFDEKQINQVFTVNNLTVNQHLKYVLVLGIGGSSLGAKAIYDAIQGHYLLLQPEHFPKVFFMDTIDPDFRKHLEVLLKREAQTPEEVLITVVSESGTTLETRNNLEFLMQTFPHYKERVVILTNVDSPLWKEDCENPDKCLVVPRKVGGRYSVFTPVGMFPLSVVGVNILGLVEGAMEARKDGILPGVEENKALLSAVVSYMAYERGLTTQVSFVFNPKLESVGKWWCQLLAESLGKDGKGVTPLISVGTNDLHSMLQLYIDGPRDKFFNFISCESEMSREVRAVLSGVKKSFDEHKIPYTETILDRIDEHSLGYFMQTKMMEVIMLGKLMGINPFGQSAVEDYKKYARELLA</sequence>
<protein>
    <recommendedName>
        <fullName evidence="4">Glucose-6-phosphate isomerase</fullName>
        <ecNumber evidence="4">5.3.1.9</ecNumber>
    </recommendedName>
</protein>
<dbReference type="GO" id="GO:0004347">
    <property type="term" value="F:glucose-6-phosphate isomerase activity"/>
    <property type="evidence" value="ECO:0007669"/>
    <property type="project" value="UniProtKB-EC"/>
</dbReference>
<dbReference type="GO" id="GO:0005829">
    <property type="term" value="C:cytosol"/>
    <property type="evidence" value="ECO:0007669"/>
    <property type="project" value="TreeGrafter"/>
</dbReference>
<gene>
    <name evidence="5" type="ORF">UU72_C0015G0014</name>
</gene>
<evidence type="ECO:0000256" key="2">
    <source>
        <dbReference type="ARBA" id="ARBA00023152"/>
    </source>
</evidence>
<comment type="similarity">
    <text evidence="4">Belongs to the GPI family.</text>
</comment>
<dbReference type="EC" id="5.3.1.9" evidence="4"/>
<dbReference type="Gene3D" id="3.40.50.10490">
    <property type="entry name" value="Glucose-6-phosphate isomerase like protein, domain 1"/>
    <property type="match status" value="3"/>
</dbReference>
<comment type="caution">
    <text evidence="5">The sequence shown here is derived from an EMBL/GenBank/DDBJ whole genome shotgun (WGS) entry which is preliminary data.</text>
</comment>
<comment type="pathway">
    <text evidence="4">Carbohydrate degradation; glycolysis; D-glyceraldehyde 3-phosphate and glycerone phosphate from D-glucose: step 2/4.</text>
</comment>
<keyword evidence="3 4" id="KW-0413">Isomerase</keyword>
<evidence type="ECO:0000256" key="1">
    <source>
        <dbReference type="ARBA" id="ARBA00022432"/>
    </source>
</evidence>
<dbReference type="PRINTS" id="PR00662">
    <property type="entry name" value="G6PISOMERASE"/>
</dbReference>
<dbReference type="PANTHER" id="PTHR11469:SF1">
    <property type="entry name" value="GLUCOSE-6-PHOSPHATE ISOMERASE"/>
    <property type="match status" value="1"/>
</dbReference>
<dbReference type="GO" id="GO:0006096">
    <property type="term" value="P:glycolytic process"/>
    <property type="evidence" value="ECO:0007669"/>
    <property type="project" value="UniProtKB-UniPathway"/>
</dbReference>
<keyword evidence="1 4" id="KW-0312">Gluconeogenesis</keyword>
<reference evidence="5 6" key="1">
    <citation type="journal article" date="2015" name="Nature">
        <title>rRNA introns, odd ribosomes, and small enigmatic genomes across a large radiation of phyla.</title>
        <authorList>
            <person name="Brown C.T."/>
            <person name="Hug L.A."/>
            <person name="Thomas B.C."/>
            <person name="Sharon I."/>
            <person name="Castelle C.J."/>
            <person name="Singh A."/>
            <person name="Wilkins M.J."/>
            <person name="Williams K.H."/>
            <person name="Banfield J.F."/>
        </authorList>
    </citation>
    <scope>NUCLEOTIDE SEQUENCE [LARGE SCALE GENOMIC DNA]</scope>
</reference>
<dbReference type="InterPro" id="IPR046348">
    <property type="entry name" value="SIS_dom_sf"/>
</dbReference>
<dbReference type="PATRIC" id="fig|1619112.3.peg.620"/>
<dbReference type="PANTHER" id="PTHR11469">
    <property type="entry name" value="GLUCOSE-6-PHOSPHATE ISOMERASE"/>
    <property type="match status" value="1"/>
</dbReference>
<evidence type="ECO:0000256" key="3">
    <source>
        <dbReference type="ARBA" id="ARBA00023235"/>
    </source>
</evidence>
<dbReference type="GO" id="GO:0097367">
    <property type="term" value="F:carbohydrate derivative binding"/>
    <property type="evidence" value="ECO:0007669"/>
    <property type="project" value="InterPro"/>
</dbReference>
<dbReference type="SUPFAM" id="SSF53697">
    <property type="entry name" value="SIS domain"/>
    <property type="match status" value="1"/>
</dbReference>
<dbReference type="Pfam" id="PF00342">
    <property type="entry name" value="PGI"/>
    <property type="match status" value="1"/>
</dbReference>
<evidence type="ECO:0000313" key="6">
    <source>
        <dbReference type="Proteomes" id="UP000034163"/>
    </source>
</evidence>
<comment type="catalytic activity">
    <reaction evidence="4">
        <text>alpha-D-glucose 6-phosphate = beta-D-fructose 6-phosphate</text>
        <dbReference type="Rhea" id="RHEA:11816"/>
        <dbReference type="ChEBI" id="CHEBI:57634"/>
        <dbReference type="ChEBI" id="CHEBI:58225"/>
        <dbReference type="EC" id="5.3.1.9"/>
    </reaction>
</comment>
<dbReference type="EMBL" id="LCBS01000015">
    <property type="protein sequence ID" value="KKS16663.1"/>
    <property type="molecule type" value="Genomic_DNA"/>
</dbReference>
<dbReference type="AlphaFoldDB" id="A0A0G0ZUG7"/>
<accession>A0A0G0ZUG7</accession>
<dbReference type="GO" id="GO:0006094">
    <property type="term" value="P:gluconeogenesis"/>
    <property type="evidence" value="ECO:0007669"/>
    <property type="project" value="UniProtKB-KW"/>
</dbReference>
<evidence type="ECO:0000256" key="4">
    <source>
        <dbReference type="RuleBase" id="RU000612"/>
    </source>
</evidence>
<evidence type="ECO:0000313" key="5">
    <source>
        <dbReference type="EMBL" id="KKS16663.1"/>
    </source>
</evidence>
<proteinExistence type="inferred from homology"/>
<dbReference type="InterPro" id="IPR001672">
    <property type="entry name" value="G6P_Isomerase"/>
</dbReference>